<accession>A0A2I1R7U7</accession>
<dbReference type="AlphaFoldDB" id="A0A2I1R7U7"/>
<evidence type="ECO:0000313" key="3">
    <source>
        <dbReference type="Proteomes" id="UP000234662"/>
    </source>
</evidence>
<reference evidence="2 3" key="1">
    <citation type="submission" date="2017-12" db="EMBL/GenBank/DDBJ databases">
        <title>Phylogenetic diversity of female urinary microbiome.</title>
        <authorList>
            <person name="Thomas-White K."/>
            <person name="Wolfe A.J."/>
        </authorList>
    </citation>
    <scope>NUCLEOTIDE SEQUENCE [LARGE SCALE GENOMIC DNA]</scope>
    <source>
        <strain evidence="2 3">UMB0777</strain>
    </source>
</reference>
<dbReference type="RefSeq" id="WP_101820463.1">
    <property type="nucleotide sequence ID" value="NZ_PKJC01000008.1"/>
</dbReference>
<name>A0A2I1R7U7_9ACTN</name>
<dbReference type="Proteomes" id="UP000234662">
    <property type="component" value="Unassembled WGS sequence"/>
</dbReference>
<evidence type="ECO:0000259" key="1">
    <source>
        <dbReference type="Pfam" id="PF13701"/>
    </source>
</evidence>
<organism evidence="2 3">
    <name type="scientific">Gordonia terrae</name>
    <dbReference type="NCBI Taxonomy" id="2055"/>
    <lineage>
        <taxon>Bacteria</taxon>
        <taxon>Bacillati</taxon>
        <taxon>Actinomycetota</taxon>
        <taxon>Actinomycetes</taxon>
        <taxon>Mycobacteriales</taxon>
        <taxon>Gordoniaceae</taxon>
        <taxon>Gordonia</taxon>
    </lineage>
</organism>
<dbReference type="EMBL" id="PKJC01000008">
    <property type="protein sequence ID" value="PKZ65185.1"/>
    <property type="molecule type" value="Genomic_DNA"/>
</dbReference>
<sequence>MKVSHRFGAESAVFDDDNLVSHAGLVPVMALAESTGLASLLGERVDLGTTRVASAGANLEAKLLTVIAGLCCGADSIDDINLVRAGGHTRLFDRVYAPATIGQTLREFTPGHARQLNAVMTRALPAMCAAADLLPDAEARVFVDIDSLLRPVYGYQKQGGSYGHAKIAGRELLRRGLSPLIAALSTPGHPPVIANAWLRAGRAASGTGAAKMIAETITTARRCAATGEITVRGDSAYGTAAVMRTCQRLNTTFSLVLRTNTAITRAITAISEHAWTPVHYPGAVTDPDTGELISDAEVAETTYTVQPLSTQPVTARLIVRRVKARHPENTDTLMPAWRYHSFFTNTTDDTVTADINHRGHAIIETVFADLIDGPLAHLPSGVFGANAAWLALTAISHNLLRTLAALAATPRLRAARGATLRRTLIAVPARLARPARTPVLHLPRHWPTQQAFTTLWTAVNTT</sequence>
<protein>
    <submittedName>
        <fullName evidence="2">IS1380 family transposase</fullName>
    </submittedName>
</protein>
<proteinExistence type="predicted"/>
<evidence type="ECO:0000313" key="2">
    <source>
        <dbReference type="EMBL" id="PKZ65185.1"/>
    </source>
</evidence>
<comment type="caution">
    <text evidence="2">The sequence shown here is derived from an EMBL/GenBank/DDBJ whole genome shotgun (WGS) entry which is preliminary data.</text>
</comment>
<feature type="domain" description="Transposase DDE" evidence="1">
    <location>
        <begin position="13"/>
        <end position="459"/>
    </location>
</feature>
<dbReference type="Pfam" id="PF13701">
    <property type="entry name" value="DDE_Tnp_1_4"/>
    <property type="match status" value="1"/>
</dbReference>
<dbReference type="InterPro" id="IPR025668">
    <property type="entry name" value="Tnp_DDE_dom"/>
</dbReference>
<dbReference type="NCBIfam" id="NF033539">
    <property type="entry name" value="transpos_IS1380"/>
    <property type="match status" value="1"/>
</dbReference>
<dbReference type="InterPro" id="IPR047960">
    <property type="entry name" value="Transpos_IS1380"/>
</dbReference>
<gene>
    <name evidence="2" type="ORF">CYJ73_12855</name>
</gene>